<keyword evidence="2" id="KW-0560">Oxidoreductase</keyword>
<evidence type="ECO:0000313" key="4">
    <source>
        <dbReference type="Proteomes" id="UP000824782"/>
    </source>
</evidence>
<comment type="caution">
    <text evidence="3">The sequence shown here is derived from an EMBL/GenBank/DDBJ whole genome shotgun (WGS) entry which is preliminary data.</text>
</comment>
<evidence type="ECO:0000256" key="2">
    <source>
        <dbReference type="ARBA" id="ARBA00023002"/>
    </source>
</evidence>
<name>A0AAV6YKZ8_ENGPU</name>
<dbReference type="GO" id="GO:0016491">
    <property type="term" value="F:oxidoreductase activity"/>
    <property type="evidence" value="ECO:0007669"/>
    <property type="project" value="UniProtKB-KW"/>
</dbReference>
<dbReference type="SUPFAM" id="SSF51735">
    <property type="entry name" value="NAD(P)-binding Rossmann-fold domains"/>
    <property type="match status" value="1"/>
</dbReference>
<dbReference type="Gene3D" id="3.40.50.720">
    <property type="entry name" value="NAD(P)-binding Rossmann-like Domain"/>
    <property type="match status" value="1"/>
</dbReference>
<reference evidence="3" key="1">
    <citation type="thesis" date="2020" institute="ProQuest LLC" country="789 East Eisenhower Parkway, Ann Arbor, MI, USA">
        <title>Comparative Genomics and Chromosome Evolution.</title>
        <authorList>
            <person name="Mudd A.B."/>
        </authorList>
    </citation>
    <scope>NUCLEOTIDE SEQUENCE</scope>
    <source>
        <strain evidence="3">237g6f4</strain>
        <tissue evidence="3">Blood</tissue>
    </source>
</reference>
<dbReference type="InterPro" id="IPR020904">
    <property type="entry name" value="Sc_DH/Rdtase_CS"/>
</dbReference>
<dbReference type="PRINTS" id="PR00081">
    <property type="entry name" value="GDHRDH"/>
</dbReference>
<dbReference type="InterPro" id="IPR036291">
    <property type="entry name" value="NAD(P)-bd_dom_sf"/>
</dbReference>
<evidence type="ECO:0000313" key="3">
    <source>
        <dbReference type="EMBL" id="KAG8537356.1"/>
    </source>
</evidence>
<dbReference type="InterPro" id="IPR002347">
    <property type="entry name" value="SDR_fam"/>
</dbReference>
<dbReference type="Pfam" id="PF00106">
    <property type="entry name" value="adh_short"/>
    <property type="match status" value="1"/>
</dbReference>
<sequence length="107" mass="11609">TNSHSVSSAAKWVNDIVSDKGLWGLVNNAGVANPIAQSEWLTKEDYLKILNVNLLGLIDVTLKMLPMIRRAQGRVVNVASIAGRLTFNGGGYCISKYGVETFSDSLR</sequence>
<gene>
    <name evidence="3" type="ORF">GDO81_024668</name>
</gene>
<dbReference type="PROSITE" id="PS00061">
    <property type="entry name" value="ADH_SHORT"/>
    <property type="match status" value="1"/>
</dbReference>
<proteinExistence type="inferred from homology"/>
<dbReference type="EMBL" id="WNYA01031165">
    <property type="protein sequence ID" value="KAG8537356.1"/>
    <property type="molecule type" value="Genomic_DNA"/>
</dbReference>
<feature type="non-terminal residue" evidence="3">
    <location>
        <position position="1"/>
    </location>
</feature>
<keyword evidence="4" id="KW-1185">Reference proteome</keyword>
<comment type="similarity">
    <text evidence="1">Belongs to the short-chain dehydrogenases/reductases (SDR) family.</text>
</comment>
<dbReference type="Proteomes" id="UP000824782">
    <property type="component" value="Unassembled WGS sequence"/>
</dbReference>
<organism evidence="3 4">
    <name type="scientific">Engystomops pustulosus</name>
    <name type="common">Tungara frog</name>
    <name type="synonym">Physalaemus pustulosus</name>
    <dbReference type="NCBI Taxonomy" id="76066"/>
    <lineage>
        <taxon>Eukaryota</taxon>
        <taxon>Metazoa</taxon>
        <taxon>Chordata</taxon>
        <taxon>Craniata</taxon>
        <taxon>Vertebrata</taxon>
        <taxon>Euteleostomi</taxon>
        <taxon>Amphibia</taxon>
        <taxon>Batrachia</taxon>
        <taxon>Anura</taxon>
        <taxon>Neobatrachia</taxon>
        <taxon>Hyloidea</taxon>
        <taxon>Leptodactylidae</taxon>
        <taxon>Leiuperinae</taxon>
        <taxon>Engystomops</taxon>
    </lineage>
</organism>
<protein>
    <submittedName>
        <fullName evidence="3">Uncharacterized protein</fullName>
    </submittedName>
</protein>
<evidence type="ECO:0000256" key="1">
    <source>
        <dbReference type="ARBA" id="ARBA00006484"/>
    </source>
</evidence>
<dbReference type="PRINTS" id="PR00080">
    <property type="entry name" value="SDRFAMILY"/>
</dbReference>
<dbReference type="AlphaFoldDB" id="A0AAV6YKZ8"/>
<dbReference type="PANTHER" id="PTHR43313">
    <property type="entry name" value="SHORT-CHAIN DEHYDROGENASE/REDUCTASE FAMILY 9C"/>
    <property type="match status" value="1"/>
</dbReference>
<accession>A0AAV6YKZ8</accession>
<dbReference type="GO" id="GO:0008202">
    <property type="term" value="P:steroid metabolic process"/>
    <property type="evidence" value="ECO:0007669"/>
    <property type="project" value="TreeGrafter"/>
</dbReference>
<dbReference type="PANTHER" id="PTHR43313:SF55">
    <property type="entry name" value="RETINOL DEHYDROGENASE 7"/>
    <property type="match status" value="1"/>
</dbReference>